<evidence type="ECO:0000256" key="5">
    <source>
        <dbReference type="SAM" id="MobiDB-lite"/>
    </source>
</evidence>
<sequence>MTREWKLRRVAKLRGHVGCAWAAAWRPDGGLLATCGSDRRICLWGPSALSHPKDDDDFASHATAETSFTRELDSSHGVAERKKKRGQRRSWVLLGVVDTATVHTRTLRSVAWSPDGFWLAAASFDATVSLWCSNVAESYRSPYRFTQVQVIEGHEHEVKGVAWSHTGKYLATCSRDKTIWIHENTGGDMTTCRWPSPLGDEQHSPCRSPDSAAQTAQVAYETQQEKKEDAELGLFLEDRQWPPPLVSAGDGDEGVFYVAAVLSGHTQDVKAVKWHPRQDICVSASYDDTFRIWGIRDGESDWGLLQVVRAHSSTVWHVAFSRLGSRLATCSDDRSLRIWTCISPAVETESSGGQTGWQDNESTLGSSACGSSAENGQSTDCAPVTSSSPWAAAHSTTAEPVPGGLNTATPISSRILPPWFVTGMFRGAPLSGESDGPGPTHGLPPSQPTAAFSEALSNQPSVDELGGGETDDLNDSGERLKKGDTEDTDPAVKTVESLLSVKQSVVWGPGGSVGACGPATYADSLDKCSKSTMTRGSDEVPTASIECKKGRMQTRTEMLKRDQAERNRQRVDQWRPQAALLAGYHERPVYFVDWHPTLNVIVTASGDNSLRFFGCSDEDADEASWSLLLCQRNAHYSDINCAVWNPATPHAKGRSQVLLGKSEDLQEPEALLASVDDGGRVAIWALKSPSC</sequence>
<dbReference type="EMBL" id="MIGC01001698">
    <property type="protein sequence ID" value="PHJ22391.1"/>
    <property type="molecule type" value="Genomic_DNA"/>
</dbReference>
<dbReference type="InterPro" id="IPR001680">
    <property type="entry name" value="WD40_rpt"/>
</dbReference>
<feature type="compositionally biased region" description="Basic and acidic residues" evidence="5">
    <location>
        <begin position="476"/>
        <end position="485"/>
    </location>
</feature>
<dbReference type="HAMAP" id="MF_03037">
    <property type="entry name" value="ciao1"/>
    <property type="match status" value="1"/>
</dbReference>
<keyword evidence="2" id="KW-0677">Repeat</keyword>
<dbReference type="PROSITE" id="PS50082">
    <property type="entry name" value="WD_REPEATS_2"/>
    <property type="match status" value="5"/>
</dbReference>
<feature type="repeat" description="WD" evidence="4">
    <location>
        <begin position="308"/>
        <end position="339"/>
    </location>
</feature>
<gene>
    <name evidence="6" type="ORF">CSUI_003759</name>
</gene>
<dbReference type="PROSITE" id="PS50294">
    <property type="entry name" value="WD_REPEATS_REGION"/>
    <property type="match status" value="4"/>
</dbReference>
<feature type="region of interest" description="Disordered" evidence="5">
    <location>
        <begin position="347"/>
        <end position="406"/>
    </location>
</feature>
<dbReference type="InterPro" id="IPR036322">
    <property type="entry name" value="WD40_repeat_dom_sf"/>
</dbReference>
<dbReference type="PANTHER" id="PTHR19920">
    <property type="entry name" value="WD40 PROTEIN CIAO1"/>
    <property type="match status" value="1"/>
</dbReference>
<evidence type="ECO:0000256" key="4">
    <source>
        <dbReference type="PROSITE-ProRule" id="PRU00221"/>
    </source>
</evidence>
<dbReference type="RefSeq" id="XP_067924068.1">
    <property type="nucleotide sequence ID" value="XM_068063954.1"/>
</dbReference>
<protein>
    <recommendedName>
        <fullName evidence="3">Probable cytosolic iron-sulfur protein assembly protein CIAO1 homolog</fullName>
    </recommendedName>
</protein>
<feature type="repeat" description="WD" evidence="4">
    <location>
        <begin position="262"/>
        <end position="299"/>
    </location>
</feature>
<feature type="repeat" description="WD" evidence="4">
    <location>
        <begin position="151"/>
        <end position="181"/>
    </location>
</feature>
<dbReference type="GO" id="GO:0097361">
    <property type="term" value="C:cytosolic [4Fe-4S] assembly targeting complex"/>
    <property type="evidence" value="ECO:0007669"/>
    <property type="project" value="InterPro"/>
</dbReference>
<dbReference type="GO" id="GO:0016226">
    <property type="term" value="P:iron-sulfur cluster assembly"/>
    <property type="evidence" value="ECO:0007669"/>
    <property type="project" value="UniProtKB-UniRule"/>
</dbReference>
<evidence type="ECO:0000256" key="1">
    <source>
        <dbReference type="ARBA" id="ARBA00022574"/>
    </source>
</evidence>
<keyword evidence="7" id="KW-1185">Reference proteome</keyword>
<dbReference type="InterPro" id="IPR015943">
    <property type="entry name" value="WD40/YVTN_repeat-like_dom_sf"/>
</dbReference>
<feature type="repeat" description="WD" evidence="4">
    <location>
        <begin position="100"/>
        <end position="131"/>
    </location>
</feature>
<dbReference type="OrthoDB" id="284782at2759"/>
<proteinExistence type="inferred from homology"/>
<comment type="caution">
    <text evidence="6">The sequence shown here is derived from an EMBL/GenBank/DDBJ whole genome shotgun (WGS) entry which is preliminary data.</text>
</comment>
<accession>A0A2C6KEE9</accession>
<name>A0A2C6KEE9_9APIC</name>
<dbReference type="SUPFAM" id="SSF50978">
    <property type="entry name" value="WD40 repeat-like"/>
    <property type="match status" value="1"/>
</dbReference>
<comment type="function">
    <text evidence="3">Essential component of the cytosolic iron-sulfur (Fe/S) protein assembly machinery. Required for the maturation of extramitochondrial Fe/S proteins.</text>
</comment>
<feature type="repeat" description="WD" evidence="4">
    <location>
        <begin position="13"/>
        <end position="44"/>
    </location>
</feature>
<evidence type="ECO:0000313" key="6">
    <source>
        <dbReference type="EMBL" id="PHJ22391.1"/>
    </source>
</evidence>
<dbReference type="SMART" id="SM00320">
    <property type="entry name" value="WD40"/>
    <property type="match status" value="7"/>
</dbReference>
<keyword evidence="1 4" id="KW-0853">WD repeat</keyword>
<evidence type="ECO:0000256" key="3">
    <source>
        <dbReference type="HAMAP-Rule" id="MF_03037"/>
    </source>
</evidence>
<evidence type="ECO:0000256" key="2">
    <source>
        <dbReference type="ARBA" id="ARBA00022737"/>
    </source>
</evidence>
<comment type="similarity">
    <text evidence="3">Belongs to the WD repeat CIA1 family.</text>
</comment>
<dbReference type="Pfam" id="PF00400">
    <property type="entry name" value="WD40"/>
    <property type="match status" value="6"/>
</dbReference>
<feature type="compositionally biased region" description="Polar residues" evidence="5">
    <location>
        <begin position="348"/>
        <end position="398"/>
    </location>
</feature>
<reference evidence="6 7" key="1">
    <citation type="journal article" date="2017" name="Int. J. Parasitol.">
        <title>The genome of the protozoan parasite Cystoisospora suis and a reverse vaccinology approach to identify vaccine candidates.</title>
        <authorList>
            <person name="Palmieri N."/>
            <person name="Shrestha A."/>
            <person name="Ruttkowski B."/>
            <person name="Beck T."/>
            <person name="Vogl C."/>
            <person name="Tomley F."/>
            <person name="Blake D.P."/>
            <person name="Joachim A."/>
        </authorList>
    </citation>
    <scope>NUCLEOTIDE SEQUENCE [LARGE SCALE GENOMIC DNA]</scope>
    <source>
        <strain evidence="6 7">Wien I</strain>
    </source>
</reference>
<dbReference type="VEuPathDB" id="ToxoDB:CSUI_003759"/>
<feature type="region of interest" description="Disordered" evidence="5">
    <location>
        <begin position="427"/>
        <end position="491"/>
    </location>
</feature>
<evidence type="ECO:0000313" key="7">
    <source>
        <dbReference type="Proteomes" id="UP000221165"/>
    </source>
</evidence>
<dbReference type="AlphaFoldDB" id="A0A2C6KEE9"/>
<dbReference type="Gene3D" id="2.130.10.10">
    <property type="entry name" value="YVTN repeat-like/Quinoprotein amine dehydrogenase"/>
    <property type="match status" value="4"/>
</dbReference>
<dbReference type="Proteomes" id="UP000221165">
    <property type="component" value="Unassembled WGS sequence"/>
</dbReference>
<dbReference type="PANTHER" id="PTHR19920:SF0">
    <property type="entry name" value="CYTOSOLIC IRON-SULFUR PROTEIN ASSEMBLY PROTEIN CIAO1-RELATED"/>
    <property type="match status" value="1"/>
</dbReference>
<dbReference type="GeneID" id="94427165"/>
<dbReference type="InterPro" id="IPR028608">
    <property type="entry name" value="CIAO1/Cia1"/>
</dbReference>
<organism evidence="6 7">
    <name type="scientific">Cystoisospora suis</name>
    <dbReference type="NCBI Taxonomy" id="483139"/>
    <lineage>
        <taxon>Eukaryota</taxon>
        <taxon>Sar</taxon>
        <taxon>Alveolata</taxon>
        <taxon>Apicomplexa</taxon>
        <taxon>Conoidasida</taxon>
        <taxon>Coccidia</taxon>
        <taxon>Eucoccidiorida</taxon>
        <taxon>Eimeriorina</taxon>
        <taxon>Sarcocystidae</taxon>
        <taxon>Cystoisospora</taxon>
    </lineage>
</organism>